<dbReference type="Proteomes" id="UP000010959">
    <property type="component" value="Unassembled WGS sequence"/>
</dbReference>
<feature type="transmembrane region" description="Helical" evidence="1">
    <location>
        <begin position="12"/>
        <end position="33"/>
    </location>
</feature>
<proteinExistence type="predicted"/>
<keyword evidence="1" id="KW-1133">Transmembrane helix</keyword>
<comment type="caution">
    <text evidence="2">The sequence shown here is derived from an EMBL/GenBank/DDBJ whole genome shotgun (WGS) entry which is preliminary data.</text>
</comment>
<evidence type="ECO:0000313" key="3">
    <source>
        <dbReference type="Proteomes" id="UP000010959"/>
    </source>
</evidence>
<dbReference type="PATRIC" id="fig|993516.3.peg.2987"/>
<name>L7CGU8_RHOBT</name>
<organism evidence="2 3">
    <name type="scientific">Rhodopirellula baltica SWK14</name>
    <dbReference type="NCBI Taxonomy" id="993516"/>
    <lineage>
        <taxon>Bacteria</taxon>
        <taxon>Pseudomonadati</taxon>
        <taxon>Planctomycetota</taxon>
        <taxon>Planctomycetia</taxon>
        <taxon>Pirellulales</taxon>
        <taxon>Pirellulaceae</taxon>
        <taxon>Rhodopirellula</taxon>
    </lineage>
</organism>
<dbReference type="AlphaFoldDB" id="L7CGU8"/>
<accession>L7CGU8</accession>
<evidence type="ECO:0000256" key="1">
    <source>
        <dbReference type="SAM" id="Phobius"/>
    </source>
</evidence>
<keyword evidence="1" id="KW-0812">Transmembrane</keyword>
<dbReference type="EMBL" id="AMWG01000069">
    <property type="protein sequence ID" value="ELP33243.1"/>
    <property type="molecule type" value="Genomic_DNA"/>
</dbReference>
<sequence>MAVAMLALGETVGATTFGICVAVAHFFAMIFMIRSMRRVRRLQDLRNGRIAAVLACIPFVSPAIWIGIPLGIWLSVVLFKKDVAEAFDTGMLKM</sequence>
<feature type="transmembrane region" description="Helical" evidence="1">
    <location>
        <begin position="53"/>
        <end position="79"/>
    </location>
</feature>
<keyword evidence="1" id="KW-0472">Membrane</keyword>
<reference evidence="2 3" key="1">
    <citation type="journal article" date="2013" name="Mar. Genomics">
        <title>Expression of sulfatases in Rhodopirellula baltica and the diversity of sulfatases in the genus Rhodopirellula.</title>
        <authorList>
            <person name="Wegner C.E."/>
            <person name="Richter-Heitmann T."/>
            <person name="Klindworth A."/>
            <person name="Klockow C."/>
            <person name="Richter M."/>
            <person name="Achstetter T."/>
            <person name="Glockner F.O."/>
            <person name="Harder J."/>
        </authorList>
    </citation>
    <scope>NUCLEOTIDE SEQUENCE [LARGE SCALE GENOMIC DNA]</scope>
    <source>
        <strain evidence="2 3">SWK14</strain>
    </source>
</reference>
<gene>
    <name evidence="2" type="ORF">RBSWK_02810</name>
</gene>
<protein>
    <submittedName>
        <fullName evidence="2">Uncharacterized protein</fullName>
    </submittedName>
</protein>
<evidence type="ECO:0000313" key="2">
    <source>
        <dbReference type="EMBL" id="ELP33243.1"/>
    </source>
</evidence>